<organism evidence="1 2">
    <name type="scientific">Streptomyces cremeus</name>
    <dbReference type="NCBI Taxonomy" id="66881"/>
    <lineage>
        <taxon>Bacteria</taxon>
        <taxon>Bacillati</taxon>
        <taxon>Actinomycetota</taxon>
        <taxon>Actinomycetes</taxon>
        <taxon>Kitasatosporales</taxon>
        <taxon>Streptomycetaceae</taxon>
        <taxon>Streptomyces</taxon>
    </lineage>
</organism>
<dbReference type="Proteomes" id="UP001589718">
    <property type="component" value="Unassembled WGS sequence"/>
</dbReference>
<dbReference type="EMBL" id="JBHMCR010000016">
    <property type="protein sequence ID" value="MFB9523111.1"/>
    <property type="molecule type" value="Genomic_DNA"/>
</dbReference>
<protein>
    <submittedName>
        <fullName evidence="1">Uncharacterized protein</fullName>
    </submittedName>
</protein>
<comment type="caution">
    <text evidence="1">The sequence shown here is derived from an EMBL/GenBank/DDBJ whole genome shotgun (WGS) entry which is preliminary data.</text>
</comment>
<reference evidence="1 2" key="1">
    <citation type="submission" date="2024-09" db="EMBL/GenBank/DDBJ databases">
        <authorList>
            <person name="Sun Q."/>
            <person name="Mori K."/>
        </authorList>
    </citation>
    <scope>NUCLEOTIDE SEQUENCE [LARGE SCALE GENOMIC DNA]</scope>
    <source>
        <strain evidence="1 2">JCM 4362</strain>
    </source>
</reference>
<evidence type="ECO:0000313" key="1">
    <source>
        <dbReference type="EMBL" id="MFB9523111.1"/>
    </source>
</evidence>
<gene>
    <name evidence="1" type="ORF">ACFFTU_24495</name>
</gene>
<name>A0ABV5PKT8_STRCM</name>
<proteinExistence type="predicted"/>
<dbReference type="RefSeq" id="WP_345219773.1">
    <property type="nucleotide sequence ID" value="NZ_BAAAXE010000002.1"/>
</dbReference>
<keyword evidence="2" id="KW-1185">Reference proteome</keyword>
<accession>A0ABV5PKT8</accession>
<sequence length="155" mass="16849">MLTRDDVHAAGARPPAHLLNTAHDVPPLLVLSRTRGHGVSLKTLGLEGMALDPRAGLHVTVLAAAAERGATRPVMTVTENAAAHVAAYGTLFRHHGDTRMRYLLHGRVPYEATAQDRLYDLHQAHAVRELFTGWYLPLRFCLERGTVSAPGPPPC</sequence>
<evidence type="ECO:0000313" key="2">
    <source>
        <dbReference type="Proteomes" id="UP001589718"/>
    </source>
</evidence>